<sequence>MPKTILFGTVISTNANKTIVVEVTRRVKHKLYKKIISRTKKYHVHDENNTFKKGDIVNIIESKPISKLKSWIVIENSPKESQ</sequence>
<dbReference type="InterPro" id="IPR019984">
    <property type="entry name" value="Ribosomal_uS17_bact/chlr"/>
</dbReference>
<evidence type="ECO:0008006" key="7">
    <source>
        <dbReference type="Google" id="ProtNLM"/>
    </source>
</evidence>
<dbReference type="AlphaFoldDB" id="A0A383EEX7"/>
<dbReference type="CDD" id="cd00364">
    <property type="entry name" value="Ribosomal_uS17"/>
    <property type="match status" value="1"/>
</dbReference>
<proteinExistence type="inferred from homology"/>
<dbReference type="Gene3D" id="2.40.50.140">
    <property type="entry name" value="Nucleic acid-binding proteins"/>
    <property type="match status" value="1"/>
</dbReference>
<accession>A0A383EEX7</accession>
<gene>
    <name evidence="6" type="ORF">METZ01_LOCUS508053</name>
</gene>
<dbReference type="Pfam" id="PF00366">
    <property type="entry name" value="Ribosomal_S17"/>
    <property type="match status" value="1"/>
</dbReference>
<dbReference type="GO" id="GO:0006412">
    <property type="term" value="P:translation"/>
    <property type="evidence" value="ECO:0007669"/>
    <property type="project" value="InterPro"/>
</dbReference>
<dbReference type="SUPFAM" id="SSF50249">
    <property type="entry name" value="Nucleic acid-binding proteins"/>
    <property type="match status" value="1"/>
</dbReference>
<dbReference type="InterPro" id="IPR019979">
    <property type="entry name" value="Ribosomal_uS17_CS"/>
</dbReference>
<name>A0A383EEX7_9ZZZZ</name>
<reference evidence="6" key="1">
    <citation type="submission" date="2018-05" db="EMBL/GenBank/DDBJ databases">
        <authorList>
            <person name="Lanie J.A."/>
            <person name="Ng W.-L."/>
            <person name="Kazmierczak K.M."/>
            <person name="Andrzejewski T.M."/>
            <person name="Davidsen T.M."/>
            <person name="Wayne K.J."/>
            <person name="Tettelin H."/>
            <person name="Glass J.I."/>
            <person name="Rusch D."/>
            <person name="Podicherti R."/>
            <person name="Tsui H.-C.T."/>
            <person name="Winkler M.E."/>
        </authorList>
    </citation>
    <scope>NUCLEOTIDE SEQUENCE</scope>
</reference>
<dbReference type="NCBIfam" id="NF004123">
    <property type="entry name" value="PRK05610.1"/>
    <property type="match status" value="1"/>
</dbReference>
<dbReference type="InterPro" id="IPR012340">
    <property type="entry name" value="NA-bd_OB-fold"/>
</dbReference>
<dbReference type="NCBIfam" id="TIGR03635">
    <property type="entry name" value="uS17_bact"/>
    <property type="match status" value="1"/>
</dbReference>
<keyword evidence="5" id="KW-0687">Ribonucleoprotein</keyword>
<keyword evidence="2" id="KW-0699">rRNA-binding</keyword>
<dbReference type="GO" id="GO:0019843">
    <property type="term" value="F:rRNA binding"/>
    <property type="evidence" value="ECO:0007669"/>
    <property type="project" value="UniProtKB-KW"/>
</dbReference>
<dbReference type="EMBL" id="UINC01225225">
    <property type="protein sequence ID" value="SVE55199.1"/>
    <property type="molecule type" value="Genomic_DNA"/>
</dbReference>
<dbReference type="PANTHER" id="PTHR10744">
    <property type="entry name" value="40S RIBOSOMAL PROTEIN S11 FAMILY MEMBER"/>
    <property type="match status" value="1"/>
</dbReference>
<keyword evidence="3" id="KW-0694">RNA-binding</keyword>
<dbReference type="InterPro" id="IPR000266">
    <property type="entry name" value="Ribosomal_uS17"/>
</dbReference>
<evidence type="ECO:0000256" key="5">
    <source>
        <dbReference type="ARBA" id="ARBA00023274"/>
    </source>
</evidence>
<dbReference type="GO" id="GO:0022627">
    <property type="term" value="C:cytosolic small ribosomal subunit"/>
    <property type="evidence" value="ECO:0007669"/>
    <property type="project" value="TreeGrafter"/>
</dbReference>
<dbReference type="PROSITE" id="PS00056">
    <property type="entry name" value="RIBOSOMAL_S17"/>
    <property type="match status" value="1"/>
</dbReference>
<dbReference type="PRINTS" id="PR00973">
    <property type="entry name" value="RIBOSOMALS17"/>
</dbReference>
<protein>
    <recommendedName>
        <fullName evidence="7">30S ribosomal protein S17</fullName>
    </recommendedName>
</protein>
<dbReference type="PANTHER" id="PTHR10744:SF1">
    <property type="entry name" value="SMALL RIBOSOMAL SUBUNIT PROTEIN US17M"/>
    <property type="match status" value="1"/>
</dbReference>
<organism evidence="6">
    <name type="scientific">marine metagenome</name>
    <dbReference type="NCBI Taxonomy" id="408172"/>
    <lineage>
        <taxon>unclassified sequences</taxon>
        <taxon>metagenomes</taxon>
        <taxon>ecological metagenomes</taxon>
    </lineage>
</organism>
<dbReference type="GO" id="GO:0003735">
    <property type="term" value="F:structural constituent of ribosome"/>
    <property type="evidence" value="ECO:0007669"/>
    <property type="project" value="InterPro"/>
</dbReference>
<evidence type="ECO:0000256" key="3">
    <source>
        <dbReference type="ARBA" id="ARBA00022884"/>
    </source>
</evidence>
<evidence type="ECO:0000256" key="1">
    <source>
        <dbReference type="ARBA" id="ARBA00010254"/>
    </source>
</evidence>
<evidence type="ECO:0000256" key="2">
    <source>
        <dbReference type="ARBA" id="ARBA00022730"/>
    </source>
</evidence>
<keyword evidence="4" id="KW-0689">Ribosomal protein</keyword>
<evidence type="ECO:0000256" key="4">
    <source>
        <dbReference type="ARBA" id="ARBA00022980"/>
    </source>
</evidence>
<comment type="similarity">
    <text evidence="1">Belongs to the universal ribosomal protein uS17 family.</text>
</comment>
<evidence type="ECO:0000313" key="6">
    <source>
        <dbReference type="EMBL" id="SVE55199.1"/>
    </source>
</evidence>
<dbReference type="HAMAP" id="MF_01345_B">
    <property type="entry name" value="Ribosomal_uS17_B"/>
    <property type="match status" value="1"/>
</dbReference>